<sequence>MMKSNNTEPSLNSKALWALFGGGFLGAAIFVLFWKQSLGLNILLSTVIWFVFVQITKIITQKRFYSSKWDLLFIPFFIIGIGTFINDSRSMNAISIVL</sequence>
<name>A0A955L8R0_9BACT</name>
<reference evidence="2" key="1">
    <citation type="submission" date="2020-04" db="EMBL/GenBank/DDBJ databases">
        <authorList>
            <person name="Zhang T."/>
        </authorList>
    </citation>
    <scope>NUCLEOTIDE SEQUENCE</scope>
    <source>
        <strain evidence="2">HKST-UBA11</strain>
    </source>
</reference>
<feature type="transmembrane region" description="Helical" evidence="1">
    <location>
        <begin position="40"/>
        <end position="59"/>
    </location>
</feature>
<feature type="transmembrane region" description="Helical" evidence="1">
    <location>
        <begin position="15"/>
        <end position="34"/>
    </location>
</feature>
<feature type="transmembrane region" description="Helical" evidence="1">
    <location>
        <begin position="71"/>
        <end position="88"/>
    </location>
</feature>
<feature type="non-terminal residue" evidence="2">
    <location>
        <position position="98"/>
    </location>
</feature>
<accession>A0A955L8R0</accession>
<evidence type="ECO:0000313" key="2">
    <source>
        <dbReference type="EMBL" id="MCA9385566.1"/>
    </source>
</evidence>
<dbReference type="EMBL" id="JAGQLH010000027">
    <property type="protein sequence ID" value="MCA9385566.1"/>
    <property type="molecule type" value="Genomic_DNA"/>
</dbReference>
<keyword evidence="1" id="KW-1133">Transmembrane helix</keyword>
<comment type="caution">
    <text evidence="2">The sequence shown here is derived from an EMBL/GenBank/DDBJ whole genome shotgun (WGS) entry which is preliminary data.</text>
</comment>
<protein>
    <submittedName>
        <fullName evidence="2">Uncharacterized protein</fullName>
    </submittedName>
</protein>
<reference evidence="2" key="2">
    <citation type="journal article" date="2021" name="Microbiome">
        <title>Successional dynamics and alternative stable states in a saline activated sludge microbial community over 9 years.</title>
        <authorList>
            <person name="Wang Y."/>
            <person name="Ye J."/>
            <person name="Ju F."/>
            <person name="Liu L."/>
            <person name="Boyd J.A."/>
            <person name="Deng Y."/>
            <person name="Parks D.H."/>
            <person name="Jiang X."/>
            <person name="Yin X."/>
            <person name="Woodcroft B.J."/>
            <person name="Tyson G.W."/>
            <person name="Hugenholtz P."/>
            <person name="Polz M.F."/>
            <person name="Zhang T."/>
        </authorList>
    </citation>
    <scope>NUCLEOTIDE SEQUENCE</scope>
    <source>
        <strain evidence="2">HKST-UBA11</strain>
    </source>
</reference>
<proteinExistence type="predicted"/>
<organism evidence="2 3">
    <name type="scientific">Candidatus Dojkabacteria bacterium</name>
    <dbReference type="NCBI Taxonomy" id="2099670"/>
    <lineage>
        <taxon>Bacteria</taxon>
        <taxon>Candidatus Dojkabacteria</taxon>
    </lineage>
</organism>
<evidence type="ECO:0000313" key="3">
    <source>
        <dbReference type="Proteomes" id="UP000754563"/>
    </source>
</evidence>
<dbReference type="AlphaFoldDB" id="A0A955L8R0"/>
<keyword evidence="1" id="KW-0472">Membrane</keyword>
<dbReference type="Proteomes" id="UP000754563">
    <property type="component" value="Unassembled WGS sequence"/>
</dbReference>
<keyword evidence="1" id="KW-0812">Transmembrane</keyword>
<gene>
    <name evidence="2" type="ORF">KC717_02875</name>
</gene>
<evidence type="ECO:0000256" key="1">
    <source>
        <dbReference type="SAM" id="Phobius"/>
    </source>
</evidence>